<gene>
    <name evidence="2" type="ORF">K1F36_15350</name>
</gene>
<evidence type="ECO:0000313" key="3">
    <source>
        <dbReference type="Proteomes" id="UP001196136"/>
    </source>
</evidence>
<dbReference type="RefSeq" id="WP_220114638.1">
    <property type="nucleotide sequence ID" value="NZ_JAHZSV010000026.1"/>
</dbReference>
<dbReference type="Gene3D" id="3.20.20.140">
    <property type="entry name" value="Metal-dependent hydrolases"/>
    <property type="match status" value="1"/>
</dbReference>
<proteinExistence type="predicted"/>
<feature type="domain" description="Amidohydrolase-related" evidence="1">
    <location>
        <begin position="279"/>
        <end position="361"/>
    </location>
</feature>
<dbReference type="InterPro" id="IPR051781">
    <property type="entry name" value="Metallo-dep_Hydrolase"/>
</dbReference>
<accession>A0ABS7EUC0</accession>
<sequence length="377" mass="42369">MKTFFFNNSRPILLVLLLAMGHIDSLSGQNVLFSEIRYLIDHVNVVDVKKEEVRPDQSILDSKGIIESVRNSFGVDVNDFKTVIGAQGKYPFPGLRDMHSPKRGNRMPSFINRECMIPFFIANEVTGVRDIVLGGRIPLRRSEADASRKGLRSLEHARDLLFEGFFNAEDFRQLAMSQDPSAEWMQAIVGLYDPDRTADISEIMVKNDTWYVPTHVKCKMETFDDAPSFIEDARNQYSLTMLLDAWNADADRVVALDSTAYGREAYRKFYRMGLEITMEAFDAGIRILVGTDVGDSYVYPGFAVHDELEELVFAGSTPMEAFRAATIDTAEFLGMEGQFGTIVARREADFLLSDANPVRDIGLTKDIHVLICRGGST</sequence>
<dbReference type="Gene3D" id="2.30.40.10">
    <property type="entry name" value="Urease, subunit C, domain 1"/>
    <property type="match status" value="2"/>
</dbReference>
<dbReference type="PANTHER" id="PTHR43135">
    <property type="entry name" value="ALPHA-D-RIBOSE 1-METHYLPHOSPHONATE 5-TRIPHOSPHATE DIPHOSPHATASE"/>
    <property type="match status" value="1"/>
</dbReference>
<dbReference type="InterPro" id="IPR006680">
    <property type="entry name" value="Amidohydro-rel"/>
</dbReference>
<protein>
    <submittedName>
        <fullName evidence="2">Amidohydrolase family protein</fullName>
    </submittedName>
</protein>
<dbReference type="SUPFAM" id="SSF51338">
    <property type="entry name" value="Composite domain of metallo-dependent hydrolases"/>
    <property type="match status" value="1"/>
</dbReference>
<keyword evidence="3" id="KW-1185">Reference proteome</keyword>
<reference evidence="2 3" key="1">
    <citation type="submission" date="2021-08" db="EMBL/GenBank/DDBJ databases">
        <title>Muricauda profundi sp. nov., a marine bacterium isolated from deep seawater of the Mariana Trench.</title>
        <authorList>
            <person name="Wei Y."/>
        </authorList>
    </citation>
    <scope>NUCLEOTIDE SEQUENCE [LARGE SCALE GENOMIC DNA]</scope>
    <source>
        <strain evidence="2 3">W52</strain>
    </source>
</reference>
<comment type="caution">
    <text evidence="2">The sequence shown here is derived from an EMBL/GenBank/DDBJ whole genome shotgun (WGS) entry which is preliminary data.</text>
</comment>
<dbReference type="PANTHER" id="PTHR43135:SF3">
    <property type="entry name" value="ALPHA-D-RIBOSE 1-METHYLPHOSPHONATE 5-TRIPHOSPHATE DIPHOSPHATASE"/>
    <property type="match status" value="1"/>
</dbReference>
<dbReference type="InterPro" id="IPR011059">
    <property type="entry name" value="Metal-dep_hydrolase_composite"/>
</dbReference>
<name>A0ABS7EUC0_9FLAO</name>
<evidence type="ECO:0000313" key="2">
    <source>
        <dbReference type="EMBL" id="MBW8201201.1"/>
    </source>
</evidence>
<dbReference type="SUPFAM" id="SSF51556">
    <property type="entry name" value="Metallo-dependent hydrolases"/>
    <property type="match status" value="1"/>
</dbReference>
<dbReference type="EMBL" id="JAHZSV010000026">
    <property type="protein sequence ID" value="MBW8201201.1"/>
    <property type="molecule type" value="Genomic_DNA"/>
</dbReference>
<dbReference type="Proteomes" id="UP001196136">
    <property type="component" value="Unassembled WGS sequence"/>
</dbReference>
<dbReference type="Pfam" id="PF01979">
    <property type="entry name" value="Amidohydro_1"/>
    <property type="match status" value="1"/>
</dbReference>
<dbReference type="InterPro" id="IPR032466">
    <property type="entry name" value="Metal_Hydrolase"/>
</dbReference>
<evidence type="ECO:0000259" key="1">
    <source>
        <dbReference type="Pfam" id="PF01979"/>
    </source>
</evidence>
<organism evidence="2 3">
    <name type="scientific">Flagellimonas abyssi</name>
    <dbReference type="NCBI Taxonomy" id="2864871"/>
    <lineage>
        <taxon>Bacteria</taxon>
        <taxon>Pseudomonadati</taxon>
        <taxon>Bacteroidota</taxon>
        <taxon>Flavobacteriia</taxon>
        <taxon>Flavobacteriales</taxon>
        <taxon>Flavobacteriaceae</taxon>
        <taxon>Flagellimonas</taxon>
    </lineage>
</organism>